<evidence type="ECO:0000313" key="5">
    <source>
        <dbReference type="EMBL" id="KAF8389791.1"/>
    </source>
</evidence>
<evidence type="ECO:0000256" key="1">
    <source>
        <dbReference type="ARBA" id="ARBA00009102"/>
    </source>
</evidence>
<reference evidence="5 6" key="1">
    <citation type="submission" date="2020-04" db="EMBL/GenBank/DDBJ databases">
        <title>Plant Genome Project.</title>
        <authorList>
            <person name="Zhang R.-G."/>
        </authorList>
    </citation>
    <scope>NUCLEOTIDE SEQUENCE [LARGE SCALE GENOMIC DNA]</scope>
    <source>
        <strain evidence="5">YNK0</strain>
        <tissue evidence="5">Leaf</tissue>
    </source>
</reference>
<proteinExistence type="inferred from homology"/>
<dbReference type="PANTHER" id="PTHR12433">
    <property type="entry name" value="MEDIATOR OF RNA POLYMERASE II TRANSCRIPTION SUBUNIT 25"/>
    <property type="match status" value="1"/>
</dbReference>
<dbReference type="AlphaFoldDB" id="A0A835D4I6"/>
<accession>A0A835D4I6</accession>
<dbReference type="Proteomes" id="UP000655225">
    <property type="component" value="Unassembled WGS sequence"/>
</dbReference>
<dbReference type="Pfam" id="PF11265">
    <property type="entry name" value="Med25_VWA"/>
    <property type="match status" value="1"/>
</dbReference>
<evidence type="ECO:0000259" key="4">
    <source>
        <dbReference type="Pfam" id="PF11265"/>
    </source>
</evidence>
<organism evidence="5 6">
    <name type="scientific">Tetracentron sinense</name>
    <name type="common">Spur-leaf</name>
    <dbReference type="NCBI Taxonomy" id="13715"/>
    <lineage>
        <taxon>Eukaryota</taxon>
        <taxon>Viridiplantae</taxon>
        <taxon>Streptophyta</taxon>
        <taxon>Embryophyta</taxon>
        <taxon>Tracheophyta</taxon>
        <taxon>Spermatophyta</taxon>
        <taxon>Magnoliopsida</taxon>
        <taxon>Trochodendrales</taxon>
        <taxon>Trochodendraceae</taxon>
        <taxon>Tetracentron</taxon>
    </lineage>
</organism>
<dbReference type="GO" id="GO:0045944">
    <property type="term" value="P:positive regulation of transcription by RNA polymerase II"/>
    <property type="evidence" value="ECO:0007669"/>
    <property type="project" value="TreeGrafter"/>
</dbReference>
<gene>
    <name evidence="5" type="ORF">HHK36_024310</name>
</gene>
<evidence type="ECO:0000256" key="3">
    <source>
        <dbReference type="SAM" id="MobiDB-lite"/>
    </source>
</evidence>
<dbReference type="PANTHER" id="PTHR12433:SF11">
    <property type="entry name" value="MEDIATOR OF RNA POLYMERASE II TRANSCRIPTION SUBUNIT 25"/>
    <property type="match status" value="1"/>
</dbReference>
<evidence type="ECO:0000313" key="6">
    <source>
        <dbReference type="Proteomes" id="UP000655225"/>
    </source>
</evidence>
<name>A0A835D4I6_TETSI</name>
<dbReference type="OrthoDB" id="7690434at2759"/>
<dbReference type="InterPro" id="IPR036465">
    <property type="entry name" value="vWFA_dom_sf"/>
</dbReference>
<feature type="compositionally biased region" description="Low complexity" evidence="3">
    <location>
        <begin position="314"/>
        <end position="326"/>
    </location>
</feature>
<feature type="domain" description="Mediator of RNA polymerase II transcription subunit 25 von Willebrand factor type A" evidence="4">
    <location>
        <begin position="3"/>
        <end position="219"/>
    </location>
</feature>
<comment type="caution">
    <text evidence="5">The sequence shown here is derived from an EMBL/GenBank/DDBJ whole genome shotgun (WGS) entry which is preliminary data.</text>
</comment>
<feature type="region of interest" description="Disordered" evidence="3">
    <location>
        <begin position="231"/>
        <end position="261"/>
    </location>
</feature>
<keyword evidence="6" id="KW-1185">Reference proteome</keyword>
<dbReference type="SUPFAM" id="SSF53300">
    <property type="entry name" value="vWA-like"/>
    <property type="match status" value="1"/>
</dbReference>
<protein>
    <recommendedName>
        <fullName evidence="2">Mediator of RNA polymerase II transcription subunit 25</fullName>
    </recommendedName>
</protein>
<evidence type="ECO:0000256" key="2">
    <source>
        <dbReference type="ARBA" id="ARBA00019694"/>
    </source>
</evidence>
<dbReference type="InterPro" id="IPR021419">
    <property type="entry name" value="Mediator_Med25_VWA"/>
</dbReference>
<dbReference type="GO" id="GO:0016592">
    <property type="term" value="C:mediator complex"/>
    <property type="evidence" value="ECO:0007669"/>
    <property type="project" value="TreeGrafter"/>
</dbReference>
<sequence>MAEKQLIVAIEGTAAMGPFWHTILTDYLEKIIRCFVGNELTGQKPSGANIELSLVVFNAHGSSSACLVQRSGWTRDMEMFLQWLSAIPFTGGGFSEAAIGEGLAEALMMFSLAPNGSQTQQNVDGQRHCILVAASNPYPLPTPVYRPQIQNLEQSENIEVQTENRLSDAETVAKSFAQCLVSLSVISPKQLPKLRGKRNARAADPSVDIKNPQFLVLLSENFMEARAALSRPGSLASNQSPVKMDTTSGPPVSGPPPTSIPSVNGSIMNRQPMPAGNIPTATVKVEPNTVTSMVSGPAFSHLPSVSRGASQAVPSLQTSSPSSTSQEMITNGDNVQEFKPTINGISQPPRPVGPAAANVSILNNLSQARQVMSSATLTGGSPIGLQTMGGTHMAMHMSNMISSGMASSGLPAAQNVFSSGQSTITSLAGSGTLAGTSQAVQNTALGSFTSATSNISGNSNLGISQPLANLQGAVSTGQSLPGMSQGNLSGAQMVQNGIGMNQNIMNGLGPSGISSGSGTMIPTPGMSQQVQAGIQSLGVTNSSAANMSLSQQTSGAMQSGQPKYMKVWEGNISGQRQGQPVFITRLEGYRNAAASETQYVGKADFLVFRALNQHGFLGQLQEKKLISGMLLRTSLHPSSSPKKIMMRLNFETKRSSNYYFLYTIAAAQRETPGCSSVSHVNPNQQDSIITKGASGWWKVKTKIQASEKDDAP</sequence>
<comment type="similarity">
    <text evidence="1">Belongs to the Mediator complex subunit 25 family.</text>
</comment>
<feature type="region of interest" description="Disordered" evidence="3">
    <location>
        <begin position="305"/>
        <end position="328"/>
    </location>
</feature>
<dbReference type="GO" id="GO:0005667">
    <property type="term" value="C:transcription regulator complex"/>
    <property type="evidence" value="ECO:0007669"/>
    <property type="project" value="TreeGrafter"/>
</dbReference>
<dbReference type="OMA" id="NQMHQQT"/>
<dbReference type="EMBL" id="JABCRI010000018">
    <property type="protein sequence ID" value="KAF8389791.1"/>
    <property type="molecule type" value="Genomic_DNA"/>
</dbReference>